<keyword evidence="1" id="KW-0472">Membrane</keyword>
<keyword evidence="3" id="KW-1185">Reference proteome</keyword>
<feature type="transmembrane region" description="Helical" evidence="1">
    <location>
        <begin position="117"/>
        <end position="137"/>
    </location>
</feature>
<feature type="transmembrane region" description="Helical" evidence="1">
    <location>
        <begin position="157"/>
        <end position="177"/>
    </location>
</feature>
<feature type="transmembrane region" description="Helical" evidence="1">
    <location>
        <begin position="255"/>
        <end position="279"/>
    </location>
</feature>
<accession>A0A285P0P0</accession>
<dbReference type="Proteomes" id="UP000218627">
    <property type="component" value="Unassembled WGS sequence"/>
</dbReference>
<evidence type="ECO:0008006" key="4">
    <source>
        <dbReference type="Google" id="ProtNLM"/>
    </source>
</evidence>
<reference evidence="3" key="1">
    <citation type="submission" date="2017-09" db="EMBL/GenBank/DDBJ databases">
        <authorList>
            <person name="Varghese N."/>
            <person name="Submissions S."/>
        </authorList>
    </citation>
    <scope>NUCLEOTIDE SEQUENCE [LARGE SCALE GENOMIC DNA]</scope>
    <source>
        <strain evidence="3">DSM 2913</strain>
    </source>
</reference>
<gene>
    <name evidence="2" type="ORF">SAMN06265353_1257</name>
</gene>
<feature type="transmembrane region" description="Helical" evidence="1">
    <location>
        <begin position="349"/>
        <end position="368"/>
    </location>
</feature>
<sequence>MIFLLLSLFAFFYTFSSSKVINTGDAGEFAVGAITLGLAHPSGYPLYMEVLKLFSFLPLGSVPFRMVLASVVFSLLSLYMLYRLVHTLTGNALVSLFPVALLGVSYSFWGQSVVMKFYMLNLFIISLLLYFGLKVILEGYDRRLSFLGSFLLGLSLANHHTAVLVVIPLVYVSILYFRPFLKNLPFSIFFFLLGFWANLHMFIRGNRVFVPNPVYDLNSFWEVFLRKPYQQGSSPEVAKGLFADPMGYYYALKNLFIIFKTNFPIYAFPLFLLGILWAFRFSRRVGIYLSLFFLAYSLLLAKMTFSFPLIKSDGWYIGAHQYFLPALFGFALFCGLGLYWVVDLLKRTELLKVALPASLSVYALVGVFDRLIDQNFNDNYVAYSISKSIISSLPVGSLYLTYGDNHTFGSWYFKYLARYRQDICSNDYLSPDSNTLIPRGCYPQKLYKDSYLFSSFFKGNFAEFASSGRLYSIVFLKPPNPLAEFFKNEFWVFSFALIPKNLQVPENVWTKRLLRYEELENLSMLDCANYMTDDRFSATLCNYSLPMFAYLISRVEVSKQTGLLNYDVRYMGNTFRVSVNRPGDKSHPGAEFEIKVGPENKNLIDLYNRVMQNNKLERFIYYPYTAEARGSLR</sequence>
<proteinExistence type="predicted"/>
<protein>
    <recommendedName>
        <fullName evidence="4">DUF2723 domain-containing protein</fullName>
    </recommendedName>
</protein>
<feature type="transmembrane region" description="Helical" evidence="1">
    <location>
        <begin position="184"/>
        <end position="203"/>
    </location>
</feature>
<organism evidence="2 3">
    <name type="scientific">Hydrogenobacter hydrogenophilus</name>
    <dbReference type="NCBI Taxonomy" id="35835"/>
    <lineage>
        <taxon>Bacteria</taxon>
        <taxon>Pseudomonadati</taxon>
        <taxon>Aquificota</taxon>
        <taxon>Aquificia</taxon>
        <taxon>Aquificales</taxon>
        <taxon>Aquificaceae</taxon>
        <taxon>Hydrogenobacter</taxon>
    </lineage>
</organism>
<evidence type="ECO:0000313" key="3">
    <source>
        <dbReference type="Proteomes" id="UP000218627"/>
    </source>
</evidence>
<dbReference type="InterPro" id="IPR052724">
    <property type="entry name" value="GT117_domain-containing"/>
</dbReference>
<dbReference type="Pfam" id="PF11028">
    <property type="entry name" value="TMEM260-like"/>
    <property type="match status" value="1"/>
</dbReference>
<dbReference type="PANTHER" id="PTHR16214:SF3">
    <property type="entry name" value="TRANSMEMBRANE PROTEIN 260"/>
    <property type="match status" value="1"/>
</dbReference>
<keyword evidence="1" id="KW-0812">Transmembrane</keyword>
<dbReference type="AlphaFoldDB" id="A0A285P0P0"/>
<dbReference type="EMBL" id="OBEN01000007">
    <property type="protein sequence ID" value="SNZ15018.1"/>
    <property type="molecule type" value="Genomic_DNA"/>
</dbReference>
<evidence type="ECO:0000256" key="1">
    <source>
        <dbReference type="SAM" id="Phobius"/>
    </source>
</evidence>
<feature type="transmembrane region" description="Helical" evidence="1">
    <location>
        <begin position="26"/>
        <end position="47"/>
    </location>
</feature>
<dbReference type="RefSeq" id="WP_096602498.1">
    <property type="nucleotide sequence ID" value="NZ_OBEN01000007.1"/>
</dbReference>
<feature type="transmembrane region" description="Helical" evidence="1">
    <location>
        <begin position="88"/>
        <end position="110"/>
    </location>
</feature>
<name>A0A285P0P0_9AQUI</name>
<feature type="transmembrane region" description="Helical" evidence="1">
    <location>
        <begin position="59"/>
        <end position="82"/>
    </location>
</feature>
<keyword evidence="1" id="KW-1133">Transmembrane helix</keyword>
<evidence type="ECO:0000313" key="2">
    <source>
        <dbReference type="EMBL" id="SNZ15018.1"/>
    </source>
</evidence>
<feature type="transmembrane region" description="Helical" evidence="1">
    <location>
        <begin position="322"/>
        <end position="342"/>
    </location>
</feature>
<dbReference type="OrthoDB" id="9807602at2"/>
<dbReference type="InterPro" id="IPR021280">
    <property type="entry name" value="TMEM260-like"/>
</dbReference>
<dbReference type="PANTHER" id="PTHR16214">
    <property type="entry name" value="TRANSMEMBRANE PROTEIN 260"/>
    <property type="match status" value="1"/>
</dbReference>
<feature type="transmembrane region" description="Helical" evidence="1">
    <location>
        <begin position="286"/>
        <end position="310"/>
    </location>
</feature>